<feature type="transmembrane region" description="Helical" evidence="6">
    <location>
        <begin position="322"/>
        <end position="341"/>
    </location>
</feature>
<organism evidence="8 9">
    <name type="scientific">Promicromonospora kroppenstedtii</name>
    <dbReference type="NCBI Taxonomy" id="440482"/>
    <lineage>
        <taxon>Bacteria</taxon>
        <taxon>Bacillati</taxon>
        <taxon>Actinomycetota</taxon>
        <taxon>Actinomycetes</taxon>
        <taxon>Micrococcales</taxon>
        <taxon>Promicromonosporaceae</taxon>
        <taxon>Promicromonospora</taxon>
    </lineage>
</organism>
<evidence type="ECO:0000256" key="2">
    <source>
        <dbReference type="ARBA" id="ARBA00022448"/>
    </source>
</evidence>
<evidence type="ECO:0000256" key="4">
    <source>
        <dbReference type="ARBA" id="ARBA00022989"/>
    </source>
</evidence>
<sequence>MTTTASRPAPPHDTGSTAPAIHPNRIVAILAIGGIVVAMTQTLVVPIIASLPTIFDAPASDTSWIITVTLLVGAICTPVSGRLGDLYGKKRMILVSLVPLALGSAICAVATTVPVMVTGRGLQGLATGFIPLGISMLHDLLPKERTAGAISLMSSSLGIGGALGLPFAAAVAEFASWRILFWLIAVCAVVVGVVVWRTIPAPAAAAKVRAPFDYVGVLGLAAGLVALLLAVSKGAEWGWTSPLVLGLFAGSVVVLLAWGWWELRTRDALVDLRTTARPAVLLTNLASIMIGFAMYAQSLILPQLMQAPAATGFGLGQSMLQMGLWMAPSGIAMTLMSPVGARITRARGPKTTLVLGGLVMALGYGLSTLFMDTLVGLSATAFVAAAGVGFAYGALPAIILGSVPASEKAAANGFNALMRSIGTSVSAAVIGVVLARMSTTFGEHALPTEDGFRVALLLGCGMAVVSAAIAATIPVKGLREVTGGH</sequence>
<keyword evidence="9" id="KW-1185">Reference proteome</keyword>
<feature type="transmembrane region" description="Helical" evidence="6">
    <location>
        <begin position="211"/>
        <end position="231"/>
    </location>
</feature>
<dbReference type="PANTHER" id="PTHR42718">
    <property type="entry name" value="MAJOR FACILITATOR SUPERFAMILY MULTIDRUG TRANSPORTER MFSC"/>
    <property type="match status" value="1"/>
</dbReference>
<comment type="subcellular location">
    <subcellularLocation>
        <location evidence="1">Cell membrane</location>
        <topology evidence="1">Multi-pass membrane protein</topology>
    </subcellularLocation>
</comment>
<evidence type="ECO:0000313" key="9">
    <source>
        <dbReference type="Proteomes" id="UP001611580"/>
    </source>
</evidence>
<dbReference type="CDD" id="cd17504">
    <property type="entry name" value="MFS_MMR_MDR_like"/>
    <property type="match status" value="1"/>
</dbReference>
<feature type="transmembrane region" description="Helical" evidence="6">
    <location>
        <begin position="377"/>
        <end position="404"/>
    </location>
</feature>
<dbReference type="EMBL" id="JBIRYI010000003">
    <property type="protein sequence ID" value="MFI2486409.1"/>
    <property type="molecule type" value="Genomic_DNA"/>
</dbReference>
<keyword evidence="2" id="KW-0813">Transport</keyword>
<accession>A0ABW7XGN6</accession>
<keyword evidence="5 6" id="KW-0472">Membrane</keyword>
<feature type="transmembrane region" description="Helical" evidence="6">
    <location>
        <begin position="455"/>
        <end position="475"/>
    </location>
</feature>
<dbReference type="InterPro" id="IPR011701">
    <property type="entry name" value="MFS"/>
</dbReference>
<keyword evidence="3 6" id="KW-0812">Transmembrane</keyword>
<evidence type="ECO:0000256" key="5">
    <source>
        <dbReference type="ARBA" id="ARBA00023136"/>
    </source>
</evidence>
<feature type="transmembrane region" description="Helical" evidence="6">
    <location>
        <begin position="26"/>
        <end position="51"/>
    </location>
</feature>
<dbReference type="InterPro" id="IPR020846">
    <property type="entry name" value="MFS_dom"/>
</dbReference>
<feature type="transmembrane region" description="Helical" evidence="6">
    <location>
        <begin position="416"/>
        <end position="435"/>
    </location>
</feature>
<feature type="transmembrane region" description="Helical" evidence="6">
    <location>
        <begin position="353"/>
        <end position="371"/>
    </location>
</feature>
<dbReference type="Proteomes" id="UP001611580">
    <property type="component" value="Unassembled WGS sequence"/>
</dbReference>
<protein>
    <submittedName>
        <fullName evidence="8">MFS transporter</fullName>
    </submittedName>
</protein>
<feature type="transmembrane region" description="Helical" evidence="6">
    <location>
        <begin position="148"/>
        <end position="167"/>
    </location>
</feature>
<feature type="transmembrane region" description="Helical" evidence="6">
    <location>
        <begin position="179"/>
        <end position="199"/>
    </location>
</feature>
<proteinExistence type="predicted"/>
<feature type="transmembrane region" description="Helical" evidence="6">
    <location>
        <begin position="243"/>
        <end position="261"/>
    </location>
</feature>
<name>A0ABW7XGN6_9MICO</name>
<feature type="transmembrane region" description="Helical" evidence="6">
    <location>
        <begin position="63"/>
        <end position="81"/>
    </location>
</feature>
<dbReference type="Gene3D" id="1.20.1250.20">
    <property type="entry name" value="MFS general substrate transporter like domains"/>
    <property type="match status" value="2"/>
</dbReference>
<feature type="transmembrane region" description="Helical" evidence="6">
    <location>
        <begin position="281"/>
        <end position="302"/>
    </location>
</feature>
<dbReference type="SUPFAM" id="SSF103473">
    <property type="entry name" value="MFS general substrate transporter"/>
    <property type="match status" value="2"/>
</dbReference>
<keyword evidence="4 6" id="KW-1133">Transmembrane helix</keyword>
<feature type="transmembrane region" description="Helical" evidence="6">
    <location>
        <begin position="122"/>
        <end position="141"/>
    </location>
</feature>
<dbReference type="InterPro" id="IPR036259">
    <property type="entry name" value="MFS_trans_sf"/>
</dbReference>
<feature type="domain" description="Major facilitator superfamily (MFS) profile" evidence="7">
    <location>
        <begin position="26"/>
        <end position="478"/>
    </location>
</feature>
<evidence type="ECO:0000259" key="7">
    <source>
        <dbReference type="PROSITE" id="PS50850"/>
    </source>
</evidence>
<dbReference type="RefSeq" id="WP_397402299.1">
    <property type="nucleotide sequence ID" value="NZ_JBIRYI010000003.1"/>
</dbReference>
<gene>
    <name evidence="8" type="ORF">ACH47X_05835</name>
</gene>
<evidence type="ECO:0000313" key="8">
    <source>
        <dbReference type="EMBL" id="MFI2486409.1"/>
    </source>
</evidence>
<evidence type="ECO:0000256" key="6">
    <source>
        <dbReference type="SAM" id="Phobius"/>
    </source>
</evidence>
<feature type="transmembrane region" description="Helical" evidence="6">
    <location>
        <begin position="93"/>
        <end position="116"/>
    </location>
</feature>
<comment type="caution">
    <text evidence="8">The sequence shown here is derived from an EMBL/GenBank/DDBJ whole genome shotgun (WGS) entry which is preliminary data.</text>
</comment>
<dbReference type="PROSITE" id="PS50850">
    <property type="entry name" value="MFS"/>
    <property type="match status" value="1"/>
</dbReference>
<evidence type="ECO:0000256" key="1">
    <source>
        <dbReference type="ARBA" id="ARBA00004651"/>
    </source>
</evidence>
<reference evidence="8 9" key="1">
    <citation type="submission" date="2024-10" db="EMBL/GenBank/DDBJ databases">
        <title>The Natural Products Discovery Center: Release of the First 8490 Sequenced Strains for Exploring Actinobacteria Biosynthetic Diversity.</title>
        <authorList>
            <person name="Kalkreuter E."/>
            <person name="Kautsar S.A."/>
            <person name="Yang D."/>
            <person name="Bader C.D."/>
            <person name="Teijaro C.N."/>
            <person name="Fluegel L."/>
            <person name="Davis C.M."/>
            <person name="Simpson J.R."/>
            <person name="Lauterbach L."/>
            <person name="Steele A.D."/>
            <person name="Gui C."/>
            <person name="Meng S."/>
            <person name="Li G."/>
            <person name="Viehrig K."/>
            <person name="Ye F."/>
            <person name="Su P."/>
            <person name="Kiefer A.F."/>
            <person name="Nichols A."/>
            <person name="Cepeda A.J."/>
            <person name="Yan W."/>
            <person name="Fan B."/>
            <person name="Jiang Y."/>
            <person name="Adhikari A."/>
            <person name="Zheng C.-J."/>
            <person name="Schuster L."/>
            <person name="Cowan T.M."/>
            <person name="Smanski M.J."/>
            <person name="Chevrette M.G."/>
            <person name="De Carvalho L.P.S."/>
            <person name="Shen B."/>
        </authorList>
    </citation>
    <scope>NUCLEOTIDE SEQUENCE [LARGE SCALE GENOMIC DNA]</scope>
    <source>
        <strain evidence="8 9">NPDC019481</strain>
    </source>
</reference>
<evidence type="ECO:0000256" key="3">
    <source>
        <dbReference type="ARBA" id="ARBA00022692"/>
    </source>
</evidence>
<dbReference type="PANTHER" id="PTHR42718:SF9">
    <property type="entry name" value="MAJOR FACILITATOR SUPERFAMILY MULTIDRUG TRANSPORTER MFSC"/>
    <property type="match status" value="1"/>
</dbReference>
<dbReference type="Pfam" id="PF07690">
    <property type="entry name" value="MFS_1"/>
    <property type="match status" value="1"/>
</dbReference>